<sequence length="23" mass="2825">MALCLSLVFLRYQYFCIEQEELL</sequence>
<protein>
    <submittedName>
        <fullName evidence="1">Uncharacterized protein</fullName>
    </submittedName>
</protein>
<evidence type="ECO:0000313" key="1">
    <source>
        <dbReference type="EMBL" id="JAH52158.1"/>
    </source>
</evidence>
<dbReference type="AlphaFoldDB" id="A0A0E9THF0"/>
<dbReference type="EMBL" id="GBXM01056419">
    <property type="protein sequence ID" value="JAH52158.1"/>
    <property type="molecule type" value="Transcribed_RNA"/>
</dbReference>
<name>A0A0E9THF0_ANGAN</name>
<organism evidence="1">
    <name type="scientific">Anguilla anguilla</name>
    <name type="common">European freshwater eel</name>
    <name type="synonym">Muraena anguilla</name>
    <dbReference type="NCBI Taxonomy" id="7936"/>
    <lineage>
        <taxon>Eukaryota</taxon>
        <taxon>Metazoa</taxon>
        <taxon>Chordata</taxon>
        <taxon>Craniata</taxon>
        <taxon>Vertebrata</taxon>
        <taxon>Euteleostomi</taxon>
        <taxon>Actinopterygii</taxon>
        <taxon>Neopterygii</taxon>
        <taxon>Teleostei</taxon>
        <taxon>Anguilliformes</taxon>
        <taxon>Anguillidae</taxon>
        <taxon>Anguilla</taxon>
    </lineage>
</organism>
<reference evidence="1" key="2">
    <citation type="journal article" date="2015" name="Fish Shellfish Immunol.">
        <title>Early steps in the European eel (Anguilla anguilla)-Vibrio vulnificus interaction in the gills: Role of the RtxA13 toxin.</title>
        <authorList>
            <person name="Callol A."/>
            <person name="Pajuelo D."/>
            <person name="Ebbesson L."/>
            <person name="Teles M."/>
            <person name="MacKenzie S."/>
            <person name="Amaro C."/>
        </authorList>
    </citation>
    <scope>NUCLEOTIDE SEQUENCE</scope>
</reference>
<proteinExistence type="predicted"/>
<reference evidence="1" key="1">
    <citation type="submission" date="2014-11" db="EMBL/GenBank/DDBJ databases">
        <authorList>
            <person name="Amaro Gonzalez C."/>
        </authorList>
    </citation>
    <scope>NUCLEOTIDE SEQUENCE</scope>
</reference>
<accession>A0A0E9THF0</accession>